<dbReference type="EC" id="2.7.13.3" evidence="3"/>
<evidence type="ECO:0000259" key="15">
    <source>
        <dbReference type="PROSITE" id="PS50109"/>
    </source>
</evidence>
<dbReference type="SUPFAM" id="SSF158472">
    <property type="entry name" value="HAMP domain-like"/>
    <property type="match status" value="1"/>
</dbReference>
<dbReference type="GO" id="GO:0005886">
    <property type="term" value="C:plasma membrane"/>
    <property type="evidence" value="ECO:0007669"/>
    <property type="project" value="UniProtKB-SubCell"/>
</dbReference>
<dbReference type="InterPro" id="IPR003661">
    <property type="entry name" value="HisK_dim/P_dom"/>
</dbReference>
<name>A0A6I0EXJ8_9FIRM</name>
<evidence type="ECO:0000313" key="17">
    <source>
        <dbReference type="EMBL" id="KAB3532123.1"/>
    </source>
</evidence>
<dbReference type="InterPro" id="IPR003594">
    <property type="entry name" value="HATPase_dom"/>
</dbReference>
<keyword evidence="5" id="KW-0597">Phosphoprotein</keyword>
<dbReference type="Gene3D" id="1.10.287.130">
    <property type="match status" value="1"/>
</dbReference>
<evidence type="ECO:0000259" key="16">
    <source>
        <dbReference type="PROSITE" id="PS50885"/>
    </source>
</evidence>
<evidence type="ECO:0000256" key="9">
    <source>
        <dbReference type="ARBA" id="ARBA00022777"/>
    </source>
</evidence>
<feature type="transmembrane region" description="Helical" evidence="14">
    <location>
        <begin position="276"/>
        <end position="295"/>
    </location>
</feature>
<dbReference type="InterPro" id="IPR050398">
    <property type="entry name" value="HssS/ArlS-like"/>
</dbReference>
<dbReference type="SUPFAM" id="SSF55874">
    <property type="entry name" value="ATPase domain of HSP90 chaperone/DNA topoisomerase II/histidine kinase"/>
    <property type="match status" value="1"/>
</dbReference>
<dbReference type="CDD" id="cd06225">
    <property type="entry name" value="HAMP"/>
    <property type="match status" value="1"/>
</dbReference>
<keyword evidence="13 14" id="KW-0472">Membrane</keyword>
<dbReference type="PANTHER" id="PTHR45528">
    <property type="entry name" value="SENSOR HISTIDINE KINASE CPXA"/>
    <property type="match status" value="1"/>
</dbReference>
<dbReference type="SUPFAM" id="SSF103190">
    <property type="entry name" value="Sensory domain-like"/>
    <property type="match status" value="1"/>
</dbReference>
<feature type="domain" description="Histidine kinase" evidence="15">
    <location>
        <begin position="382"/>
        <end position="598"/>
    </location>
</feature>
<keyword evidence="11 14" id="KW-1133">Transmembrane helix</keyword>
<evidence type="ECO:0000256" key="5">
    <source>
        <dbReference type="ARBA" id="ARBA00022553"/>
    </source>
</evidence>
<keyword evidence="7 14" id="KW-0812">Transmembrane</keyword>
<dbReference type="InterPro" id="IPR033479">
    <property type="entry name" value="dCache_1"/>
</dbReference>
<dbReference type="Pfam" id="PF00512">
    <property type="entry name" value="HisKA"/>
    <property type="match status" value="1"/>
</dbReference>
<evidence type="ECO:0000313" key="18">
    <source>
        <dbReference type="Proteomes" id="UP000432715"/>
    </source>
</evidence>
<comment type="catalytic activity">
    <reaction evidence="1">
        <text>ATP + protein L-histidine = ADP + protein N-phospho-L-histidine.</text>
        <dbReference type="EC" id="2.7.13.3"/>
    </reaction>
</comment>
<keyword evidence="9" id="KW-0418">Kinase</keyword>
<evidence type="ECO:0000256" key="4">
    <source>
        <dbReference type="ARBA" id="ARBA00022475"/>
    </source>
</evidence>
<dbReference type="Pfam" id="PF00672">
    <property type="entry name" value="HAMP"/>
    <property type="match status" value="1"/>
</dbReference>
<dbReference type="Gene3D" id="3.30.565.10">
    <property type="entry name" value="Histidine kinase-like ATPase, C-terminal domain"/>
    <property type="match status" value="1"/>
</dbReference>
<organism evidence="17 18">
    <name type="scientific">Alkaliphilus pronyensis</name>
    <dbReference type="NCBI Taxonomy" id="1482732"/>
    <lineage>
        <taxon>Bacteria</taxon>
        <taxon>Bacillati</taxon>
        <taxon>Bacillota</taxon>
        <taxon>Clostridia</taxon>
        <taxon>Peptostreptococcales</taxon>
        <taxon>Natronincolaceae</taxon>
        <taxon>Alkaliphilus</taxon>
    </lineage>
</organism>
<dbReference type="SMART" id="SM00388">
    <property type="entry name" value="HisKA"/>
    <property type="match status" value="1"/>
</dbReference>
<dbReference type="AlphaFoldDB" id="A0A6I0EXJ8"/>
<comment type="subcellular location">
    <subcellularLocation>
        <location evidence="2">Cell membrane</location>
        <topology evidence="2">Multi-pass membrane protein</topology>
    </subcellularLocation>
</comment>
<evidence type="ECO:0000256" key="3">
    <source>
        <dbReference type="ARBA" id="ARBA00012438"/>
    </source>
</evidence>
<gene>
    <name evidence="17" type="ORF">F8154_12160</name>
</gene>
<keyword evidence="8" id="KW-0547">Nucleotide-binding</keyword>
<proteinExistence type="predicted"/>
<feature type="domain" description="HAMP" evidence="16">
    <location>
        <begin position="297"/>
        <end position="349"/>
    </location>
</feature>
<keyword evidence="6" id="KW-0808">Transferase</keyword>
<dbReference type="EMBL" id="WBZC01000051">
    <property type="protein sequence ID" value="KAB3532123.1"/>
    <property type="molecule type" value="Genomic_DNA"/>
</dbReference>
<dbReference type="Pfam" id="PF02518">
    <property type="entry name" value="HATPase_c"/>
    <property type="match status" value="1"/>
</dbReference>
<reference evidence="17 18" key="1">
    <citation type="submission" date="2019-10" db="EMBL/GenBank/DDBJ databases">
        <title>Alkaliphilus serpentinus sp. nov. and Alkaliphilus pronyensis sp. nov., two novel anaerobic alkaliphilic species isolated from the serpentinized-hosted hydrothermal field of the Prony Bay (New Caledonia).</title>
        <authorList>
            <person name="Postec A."/>
        </authorList>
    </citation>
    <scope>NUCLEOTIDE SEQUENCE [LARGE SCALE GENOMIC DNA]</scope>
    <source>
        <strain evidence="17 18">LacV</strain>
    </source>
</reference>
<evidence type="ECO:0000256" key="1">
    <source>
        <dbReference type="ARBA" id="ARBA00000085"/>
    </source>
</evidence>
<evidence type="ECO:0000256" key="6">
    <source>
        <dbReference type="ARBA" id="ARBA00022679"/>
    </source>
</evidence>
<evidence type="ECO:0000256" key="10">
    <source>
        <dbReference type="ARBA" id="ARBA00022840"/>
    </source>
</evidence>
<keyword evidence="10" id="KW-0067">ATP-binding</keyword>
<dbReference type="InterPro" id="IPR003660">
    <property type="entry name" value="HAMP_dom"/>
</dbReference>
<dbReference type="GO" id="GO:0000155">
    <property type="term" value="F:phosphorelay sensor kinase activity"/>
    <property type="evidence" value="ECO:0007669"/>
    <property type="project" value="InterPro"/>
</dbReference>
<dbReference type="Pfam" id="PF02743">
    <property type="entry name" value="dCache_1"/>
    <property type="match status" value="1"/>
</dbReference>
<dbReference type="GO" id="GO:0005524">
    <property type="term" value="F:ATP binding"/>
    <property type="evidence" value="ECO:0007669"/>
    <property type="project" value="UniProtKB-KW"/>
</dbReference>
<dbReference type="Proteomes" id="UP000432715">
    <property type="component" value="Unassembled WGS sequence"/>
</dbReference>
<dbReference type="PANTHER" id="PTHR45528:SF1">
    <property type="entry name" value="SENSOR HISTIDINE KINASE CPXA"/>
    <property type="match status" value="1"/>
</dbReference>
<evidence type="ECO:0000256" key="2">
    <source>
        <dbReference type="ARBA" id="ARBA00004651"/>
    </source>
</evidence>
<dbReference type="SUPFAM" id="SSF47384">
    <property type="entry name" value="Homodimeric domain of signal transducing histidine kinase"/>
    <property type="match status" value="1"/>
</dbReference>
<dbReference type="InterPro" id="IPR004358">
    <property type="entry name" value="Sig_transdc_His_kin-like_C"/>
</dbReference>
<dbReference type="PRINTS" id="PR00344">
    <property type="entry name" value="BCTRLSENSOR"/>
</dbReference>
<comment type="caution">
    <text evidence="17">The sequence shown here is derived from an EMBL/GenBank/DDBJ whole genome shotgun (WGS) entry which is preliminary data.</text>
</comment>
<feature type="transmembrane region" description="Helical" evidence="14">
    <location>
        <begin position="9"/>
        <end position="29"/>
    </location>
</feature>
<evidence type="ECO:0000256" key="8">
    <source>
        <dbReference type="ARBA" id="ARBA00022741"/>
    </source>
</evidence>
<dbReference type="OrthoDB" id="84942at2"/>
<accession>A0A6I0EXJ8</accession>
<evidence type="ECO:0000256" key="12">
    <source>
        <dbReference type="ARBA" id="ARBA00023012"/>
    </source>
</evidence>
<dbReference type="Gene3D" id="6.10.340.10">
    <property type="match status" value="1"/>
</dbReference>
<dbReference type="InterPro" id="IPR036890">
    <property type="entry name" value="HATPase_C_sf"/>
</dbReference>
<evidence type="ECO:0000256" key="14">
    <source>
        <dbReference type="SAM" id="Phobius"/>
    </source>
</evidence>
<dbReference type="InterPro" id="IPR005467">
    <property type="entry name" value="His_kinase_dom"/>
</dbReference>
<evidence type="ECO:0000256" key="7">
    <source>
        <dbReference type="ARBA" id="ARBA00022692"/>
    </source>
</evidence>
<keyword evidence="18" id="KW-1185">Reference proteome</keyword>
<protein>
    <recommendedName>
        <fullName evidence="3">histidine kinase</fullName>
        <ecNumber evidence="3">2.7.13.3</ecNumber>
    </recommendedName>
</protein>
<keyword evidence="4" id="KW-1003">Cell membrane</keyword>
<dbReference type="RefSeq" id="WP_151861893.1">
    <property type="nucleotide sequence ID" value="NZ_WBZC01000051.1"/>
</dbReference>
<dbReference type="PROSITE" id="PS50109">
    <property type="entry name" value="HIS_KIN"/>
    <property type="match status" value="1"/>
</dbReference>
<sequence>MILRIRTKLIVMMLIVGVIAAFPITFINMSSLIKSSKEQAKDFGHKSAYYNSQIIHTWLLEKSKILMGLKAQLQEYHNEEDIKGLMRVYSDMNQDFISIFIGLENNKMIDAYGWIPDEAYNVTERPWYKKAINQEAYVTTSVYKDINKKENVTAIASDINIQGRKGVVAANIHVDYIIEIIDDIKYGYNGFAILLDDNYKVITGSKDKKELEVFNSIFEVLSSEHEVFAKSEAFEVEIDGVEYVAAYSNIEGFDWNLFLIAPLSDFIESAYAMRNYLVYILICTLVMIILINFYFSGSMSRPIEALISGVSRVAKGNFDLPINIDTQDEIGKLSKELDKMRINLKQIFESLKYESKIISMNSQNLTEHLNETYKGTSRFMSMLSHDIKTPITLIKGYSKALSLNIVDPDKAKEYIERIQYRSEQIENIVTDILDNTYEAHDIKVNLKEIKISDYINTILYNSENYVNNQKHVFIPKIDYDNIHLEGTIAVDITKIHRVINNILSNAVKFSEDNSVIELIIKEEECRILTYFKDYGIGIKTEEQEKIFNMFYTSHNTKKGYGLGLYINKAIIEAHNGEIFFESVYQRGTTSGYYLNITKNIDKHNHGDGSRP</sequence>
<dbReference type="PROSITE" id="PS50885">
    <property type="entry name" value="HAMP"/>
    <property type="match status" value="1"/>
</dbReference>
<dbReference type="InterPro" id="IPR029151">
    <property type="entry name" value="Sensor-like_sf"/>
</dbReference>
<evidence type="ECO:0000256" key="11">
    <source>
        <dbReference type="ARBA" id="ARBA00022989"/>
    </source>
</evidence>
<dbReference type="InterPro" id="IPR036097">
    <property type="entry name" value="HisK_dim/P_sf"/>
</dbReference>
<feature type="non-terminal residue" evidence="17">
    <location>
        <position position="611"/>
    </location>
</feature>
<dbReference type="SMART" id="SM00304">
    <property type="entry name" value="HAMP"/>
    <property type="match status" value="1"/>
</dbReference>
<evidence type="ECO:0000256" key="13">
    <source>
        <dbReference type="ARBA" id="ARBA00023136"/>
    </source>
</evidence>
<keyword evidence="12" id="KW-0902">Two-component regulatory system</keyword>
<dbReference type="SMART" id="SM00387">
    <property type="entry name" value="HATPase_c"/>
    <property type="match status" value="1"/>
</dbReference>
<dbReference type="CDD" id="cd00082">
    <property type="entry name" value="HisKA"/>
    <property type="match status" value="1"/>
</dbReference>
<dbReference type="Gene3D" id="3.30.450.20">
    <property type="entry name" value="PAS domain"/>
    <property type="match status" value="2"/>
</dbReference>